<name>A0A401NZU4_SCYTO</name>
<evidence type="ECO:0000313" key="2">
    <source>
        <dbReference type="EMBL" id="GCB66408.1"/>
    </source>
</evidence>
<dbReference type="Proteomes" id="UP000288216">
    <property type="component" value="Unassembled WGS sequence"/>
</dbReference>
<dbReference type="OMA" id="THIDFQW"/>
<sequence length="225" mass="25743">MGKTQYAQRFQTRIRERCTNFVVELVKQLRQRLPDNVGVLQSVSLLSVSECLKPIKPDIIELSKLFVGDDPSYLTHIDFQWKKIHHTKWSETGNTLHFWAEIANYRDSSGENPYKELSEVALTALALPHSNADVEHCFSHMNLIKYKLRNRMKTSILNEIMSVKYGLKRNDKCCATNELPTNVVKKIGTMEAYDSSSATRGQLIHDQATCSSAADMEEDWDAFDL</sequence>
<proteinExistence type="predicted"/>
<dbReference type="EMBL" id="BFAA01004285">
    <property type="protein sequence ID" value="GCB66408.1"/>
    <property type="molecule type" value="Genomic_DNA"/>
</dbReference>
<organism evidence="2 3">
    <name type="scientific">Scyliorhinus torazame</name>
    <name type="common">Cloudy catshark</name>
    <name type="synonym">Catulus torazame</name>
    <dbReference type="NCBI Taxonomy" id="75743"/>
    <lineage>
        <taxon>Eukaryota</taxon>
        <taxon>Metazoa</taxon>
        <taxon>Chordata</taxon>
        <taxon>Craniata</taxon>
        <taxon>Vertebrata</taxon>
        <taxon>Chondrichthyes</taxon>
        <taxon>Elasmobranchii</taxon>
        <taxon>Galeomorphii</taxon>
        <taxon>Galeoidea</taxon>
        <taxon>Carcharhiniformes</taxon>
        <taxon>Scyliorhinidae</taxon>
        <taxon>Scyliorhinus</taxon>
    </lineage>
</organism>
<comment type="caution">
    <text evidence="2">The sequence shown here is derived from an EMBL/GenBank/DDBJ whole genome shotgun (WGS) entry which is preliminary data.</text>
</comment>
<dbReference type="Pfam" id="PF05699">
    <property type="entry name" value="Dimer_Tnp_hAT"/>
    <property type="match status" value="1"/>
</dbReference>
<dbReference type="AlphaFoldDB" id="A0A401NZU4"/>
<dbReference type="InterPro" id="IPR012337">
    <property type="entry name" value="RNaseH-like_sf"/>
</dbReference>
<dbReference type="InterPro" id="IPR008906">
    <property type="entry name" value="HATC_C_dom"/>
</dbReference>
<dbReference type="GO" id="GO:0046983">
    <property type="term" value="F:protein dimerization activity"/>
    <property type="evidence" value="ECO:0007669"/>
    <property type="project" value="InterPro"/>
</dbReference>
<protein>
    <recommendedName>
        <fullName evidence="1">HAT C-terminal dimerisation domain-containing protein</fullName>
    </recommendedName>
</protein>
<reference evidence="2 3" key="1">
    <citation type="journal article" date="2018" name="Nat. Ecol. Evol.">
        <title>Shark genomes provide insights into elasmobranch evolution and the origin of vertebrates.</title>
        <authorList>
            <person name="Hara Y"/>
            <person name="Yamaguchi K"/>
            <person name="Onimaru K"/>
            <person name="Kadota M"/>
            <person name="Koyanagi M"/>
            <person name="Keeley SD"/>
            <person name="Tatsumi K"/>
            <person name="Tanaka K"/>
            <person name="Motone F"/>
            <person name="Kageyama Y"/>
            <person name="Nozu R"/>
            <person name="Adachi N"/>
            <person name="Nishimura O"/>
            <person name="Nakagawa R"/>
            <person name="Tanegashima C"/>
            <person name="Kiyatake I"/>
            <person name="Matsumoto R"/>
            <person name="Murakumo K"/>
            <person name="Nishida K"/>
            <person name="Terakita A"/>
            <person name="Kuratani S"/>
            <person name="Sato K"/>
            <person name="Hyodo S Kuraku.S."/>
        </authorList>
    </citation>
    <scope>NUCLEOTIDE SEQUENCE [LARGE SCALE GENOMIC DNA]</scope>
</reference>
<accession>A0A401NZU4</accession>
<keyword evidence="3" id="KW-1185">Reference proteome</keyword>
<dbReference type="SUPFAM" id="SSF53098">
    <property type="entry name" value="Ribonuclease H-like"/>
    <property type="match status" value="1"/>
</dbReference>
<evidence type="ECO:0000313" key="3">
    <source>
        <dbReference type="Proteomes" id="UP000288216"/>
    </source>
</evidence>
<evidence type="ECO:0000259" key="1">
    <source>
        <dbReference type="Pfam" id="PF05699"/>
    </source>
</evidence>
<gene>
    <name evidence="2" type="ORF">scyTo_0010096</name>
</gene>
<feature type="domain" description="HAT C-terminal dimerisation" evidence="1">
    <location>
        <begin position="91"/>
        <end position="165"/>
    </location>
</feature>
<dbReference type="OrthoDB" id="6508505at2759"/>